<dbReference type="PROSITE" id="PS50005">
    <property type="entry name" value="TPR"/>
    <property type="match status" value="1"/>
</dbReference>
<dbReference type="Gene3D" id="1.25.40.10">
    <property type="entry name" value="Tetratricopeptide repeat domain"/>
    <property type="match status" value="5"/>
</dbReference>
<keyword evidence="5" id="KW-1185">Reference proteome</keyword>
<name>A0A0M2USC0_9BACT</name>
<evidence type="ECO:0000256" key="3">
    <source>
        <dbReference type="PROSITE-ProRule" id="PRU00339"/>
    </source>
</evidence>
<dbReference type="Proteomes" id="UP000034954">
    <property type="component" value="Unassembled WGS sequence"/>
</dbReference>
<sequence>MGISVFLSLTTSLTAQEKKEDESVLFLMAARNAAKAGLTKKAIRRYENYLKTNPEDHLVELEFADYLQDSGYYPGAATHYDELIQKTGITTGRKDDFAKKLTLNAARNAIKNKKVDHAITYYLQALSIDEDDLAVAEEAAGVFAGQGKEAKALELCEKILLHNPQHGGVTTLKINLLVGLKRYDEAKAAIAKVTDEEIRGKLQQLSADIDAWSGNYEAAIEKYQMLIRQFPDNRDLWSQLIRVSAWAQKWPLLLDTVHAGRDKIEITDDIRSLLVEAYLSVGESEKAMGIWNSITKGSDTWRASSLKIVDKFLSQRKLAAASDTLEKIVSDTAYVPEVYLMAKLAILYTYREMPAKGLAILNQCPVSSQTKTILDATRAEIISLTGRYEDALSMLSVLEGRQETGLRLQLLELECYYALEKDVLLLEKSSILLQKLSREEMTDKAKVLTLRILSQIRLGCYQEARSEIECLSKIDGKDPGPAVLTVLLHAAERQLEAHEKASQSLGTVLAKFTTDTEMARPQLLDAIPLSAWKIADEMALYHNPEVRAQRAKAEYKAGNFRQALNIYQELEKNGQDPVHKLGMVECYMGLNEPEEADELFRQIPLPRLPEKETARYFEALVKLKKSKEEFAVGLSLFPENISQKTSTLAISTIVALQSGDRAVADGIVQRYLSQEPGNLALFQTIVEKVGYFDRGRQSQNYAFAKEWLHRAAVQFPDDSGLRYQYARLLATHNDYDLASEQFLTLQKNDPTDVRYIRWLAQVNAWRHEYEESLVWYHAYLRERPSDFERRREVARVYGWALRFCETNEAYQKLCADYPGDDEIRCEWKAKRNNWLGRKRTAASFYRTLADRHPEDNEMLFDLGQMYSQLNQSSLAEDAYQKLLIYEPEHNRAQFAQESEQWRRRHSVRMKQSYLHQKGRGDDFGNYEITMFRTDAAYAPARISEAMDLSVGLGNTVFNFTEHSGSVAEHLTLQFNKYFQKGITTYFDGEFSTYSLNRHETAQFEAGGAYRFFDVVDVALLGGREDVLQNFNTLRNSRSRYYTGGRFAWDVTQRIDISSQVKKYWYDDSNTGIEDDTTIGYKLSLYPKILKFVVEIYGFDTHAHQDEYWSPNSYRKYMGGVVWRHYLGKEHFSGAPKLYYEIALKEGIDSDSVDFIEPKFEFGWDNQRRWNIGVEIKPVQSKVFEEEQAGVFCNIRL</sequence>
<comment type="caution">
    <text evidence="4">The sequence shown here is derived from an EMBL/GenBank/DDBJ whole genome shotgun (WGS) entry which is preliminary data.</text>
</comment>
<dbReference type="Pfam" id="PF13181">
    <property type="entry name" value="TPR_8"/>
    <property type="match status" value="1"/>
</dbReference>
<dbReference type="InterPro" id="IPR051685">
    <property type="entry name" value="Ycf3/AcsC/BcsC/TPR_MFPF"/>
</dbReference>
<organism evidence="4 5">
    <name type="scientific">Candidatus Brocadia fulgida</name>
    <dbReference type="NCBI Taxonomy" id="380242"/>
    <lineage>
        <taxon>Bacteria</taxon>
        <taxon>Pseudomonadati</taxon>
        <taxon>Planctomycetota</taxon>
        <taxon>Candidatus Brocadiia</taxon>
        <taxon>Candidatus Brocadiales</taxon>
        <taxon>Candidatus Brocadiaceae</taxon>
        <taxon>Candidatus Brocadia</taxon>
    </lineage>
</organism>
<dbReference type="SMART" id="SM00028">
    <property type="entry name" value="TPR"/>
    <property type="match status" value="6"/>
</dbReference>
<gene>
    <name evidence="4" type="ORF">BROFUL_02569</name>
</gene>
<evidence type="ECO:0000256" key="1">
    <source>
        <dbReference type="ARBA" id="ARBA00022737"/>
    </source>
</evidence>
<evidence type="ECO:0000313" key="5">
    <source>
        <dbReference type="Proteomes" id="UP000034954"/>
    </source>
</evidence>
<dbReference type="PANTHER" id="PTHR44943">
    <property type="entry name" value="CELLULOSE SYNTHASE OPERON PROTEIN C"/>
    <property type="match status" value="1"/>
</dbReference>
<evidence type="ECO:0000313" key="4">
    <source>
        <dbReference type="EMBL" id="KKO18737.1"/>
    </source>
</evidence>
<evidence type="ECO:0000256" key="2">
    <source>
        <dbReference type="ARBA" id="ARBA00022803"/>
    </source>
</evidence>
<keyword evidence="1" id="KW-0677">Repeat</keyword>
<reference evidence="4 5" key="1">
    <citation type="journal article" date="2013" name="BMC Microbiol.">
        <title>Identification of the type II cytochrome c maturation pathway in anammox bacteria by comparative genomics.</title>
        <authorList>
            <person name="Ferousi C."/>
            <person name="Speth D.R."/>
            <person name="Reimann J."/>
            <person name="Op den Camp H.J."/>
            <person name="Allen J.W."/>
            <person name="Keltjens J.T."/>
            <person name="Jetten M.S."/>
        </authorList>
    </citation>
    <scope>NUCLEOTIDE SEQUENCE [LARGE SCALE GENOMIC DNA]</scope>
    <source>
        <strain evidence="4">RU1</strain>
    </source>
</reference>
<accession>A0A0M2USC0</accession>
<dbReference type="InterPro" id="IPR019734">
    <property type="entry name" value="TPR_rpt"/>
</dbReference>
<protein>
    <submittedName>
        <fullName evidence="4">Tetratricopeptide repeat protein</fullName>
    </submittedName>
</protein>
<dbReference type="Pfam" id="PF13432">
    <property type="entry name" value="TPR_16"/>
    <property type="match status" value="1"/>
</dbReference>
<dbReference type="SUPFAM" id="SSF48452">
    <property type="entry name" value="TPR-like"/>
    <property type="match status" value="4"/>
</dbReference>
<dbReference type="PANTHER" id="PTHR44943:SF4">
    <property type="entry name" value="TPR REPEAT-CONTAINING PROTEIN MJ0798"/>
    <property type="match status" value="1"/>
</dbReference>
<dbReference type="InterPro" id="IPR011990">
    <property type="entry name" value="TPR-like_helical_dom_sf"/>
</dbReference>
<keyword evidence="2 3" id="KW-0802">TPR repeat</keyword>
<dbReference type="EMBL" id="LAQJ01000238">
    <property type="protein sequence ID" value="KKO18737.1"/>
    <property type="molecule type" value="Genomic_DNA"/>
</dbReference>
<dbReference type="AlphaFoldDB" id="A0A0M2USC0"/>
<dbReference type="Pfam" id="PF14559">
    <property type="entry name" value="TPR_19"/>
    <property type="match status" value="1"/>
</dbReference>
<proteinExistence type="predicted"/>
<feature type="repeat" description="TPR" evidence="3">
    <location>
        <begin position="856"/>
        <end position="889"/>
    </location>
</feature>